<dbReference type="SUPFAM" id="SSF52047">
    <property type="entry name" value="RNI-like"/>
    <property type="match status" value="1"/>
</dbReference>
<evidence type="ECO:0000313" key="8">
    <source>
        <dbReference type="Proteomes" id="UP000011083"/>
    </source>
</evidence>
<dbReference type="InterPro" id="IPR029499">
    <property type="entry name" value="PduO-typ"/>
</dbReference>
<evidence type="ECO:0000256" key="2">
    <source>
        <dbReference type="ARBA" id="ARBA00022741"/>
    </source>
</evidence>
<dbReference type="VEuPathDB" id="AmoebaDB:ACA1_187780"/>
<organism evidence="7 8">
    <name type="scientific">Acanthamoeba castellanii (strain ATCC 30010 / Neff)</name>
    <dbReference type="NCBI Taxonomy" id="1257118"/>
    <lineage>
        <taxon>Eukaryota</taxon>
        <taxon>Amoebozoa</taxon>
        <taxon>Discosea</taxon>
        <taxon>Longamoebia</taxon>
        <taxon>Centramoebida</taxon>
        <taxon>Acanthamoebidae</taxon>
        <taxon>Acanthamoeba</taxon>
    </lineage>
</organism>
<evidence type="ECO:0000256" key="5">
    <source>
        <dbReference type="SAM" id="MobiDB-lite"/>
    </source>
</evidence>
<keyword evidence="3 4" id="KW-0067">ATP-binding</keyword>
<evidence type="ECO:0000256" key="4">
    <source>
        <dbReference type="RuleBase" id="RU366026"/>
    </source>
</evidence>
<evidence type="ECO:0000256" key="1">
    <source>
        <dbReference type="ARBA" id="ARBA00022679"/>
    </source>
</evidence>
<reference evidence="7 8" key="1">
    <citation type="journal article" date="2013" name="Genome Biol.">
        <title>Genome of Acanthamoeba castellanii highlights extensive lateral gene transfer and early evolution of tyrosine kinase signaling.</title>
        <authorList>
            <person name="Clarke M."/>
            <person name="Lohan A.J."/>
            <person name="Liu B."/>
            <person name="Lagkouvardos I."/>
            <person name="Roy S."/>
            <person name="Zafar N."/>
            <person name="Bertelli C."/>
            <person name="Schilde C."/>
            <person name="Kianianmomeni A."/>
            <person name="Burglin T.R."/>
            <person name="Frech C."/>
            <person name="Turcotte B."/>
            <person name="Kopec K.O."/>
            <person name="Synnott J.M."/>
            <person name="Choo C."/>
            <person name="Paponov I."/>
            <person name="Finkler A."/>
            <person name="Soon Heng Tan C."/>
            <person name="Hutchins A.P."/>
            <person name="Weinmeier T."/>
            <person name="Rattei T."/>
            <person name="Chu J.S."/>
            <person name="Gimenez G."/>
            <person name="Irimia M."/>
            <person name="Rigden D.J."/>
            <person name="Fitzpatrick D.A."/>
            <person name="Lorenzo-Morales J."/>
            <person name="Bateman A."/>
            <person name="Chiu C.H."/>
            <person name="Tang P."/>
            <person name="Hegemann P."/>
            <person name="Fromm H."/>
            <person name="Raoult D."/>
            <person name="Greub G."/>
            <person name="Miranda-Saavedra D."/>
            <person name="Chen N."/>
            <person name="Nash P."/>
            <person name="Ginger M.L."/>
            <person name="Horn M."/>
            <person name="Schaap P."/>
            <person name="Caler L."/>
            <person name="Loftus B."/>
        </authorList>
    </citation>
    <scope>NUCLEOTIDE SEQUENCE [LARGE SCALE GENOMIC DNA]</scope>
    <source>
        <strain evidence="7 8">Neff</strain>
    </source>
</reference>
<accession>L8GUU3</accession>
<dbReference type="EMBL" id="KB008020">
    <property type="protein sequence ID" value="ELR15871.1"/>
    <property type="molecule type" value="Genomic_DNA"/>
</dbReference>
<dbReference type="AlphaFoldDB" id="L8GUU3"/>
<dbReference type="InterPro" id="IPR006553">
    <property type="entry name" value="Leu-rich_rpt_Cys-con_subtyp"/>
</dbReference>
<dbReference type="PANTHER" id="PTHR12213">
    <property type="entry name" value="CORRINOID ADENOSYLTRANSFERASE"/>
    <property type="match status" value="1"/>
</dbReference>
<dbReference type="Gene3D" id="3.80.10.10">
    <property type="entry name" value="Ribonuclease Inhibitor"/>
    <property type="match status" value="1"/>
</dbReference>
<dbReference type="GeneID" id="14916559"/>
<gene>
    <name evidence="7" type="ORF">ACA1_187780</name>
</gene>
<proteinExistence type="inferred from homology"/>
<evidence type="ECO:0000313" key="7">
    <source>
        <dbReference type="EMBL" id="ELR15871.1"/>
    </source>
</evidence>
<dbReference type="SMART" id="SM00367">
    <property type="entry name" value="LRR_CC"/>
    <property type="match status" value="2"/>
</dbReference>
<dbReference type="SUPFAM" id="SSF89028">
    <property type="entry name" value="Cobalamin adenosyltransferase-like"/>
    <property type="match status" value="1"/>
</dbReference>
<keyword evidence="1 4" id="KW-0808">Transferase</keyword>
<dbReference type="OrthoDB" id="549173at2759"/>
<name>L8GUU3_ACACF</name>
<keyword evidence="2 4" id="KW-0547">Nucleotide-binding</keyword>
<dbReference type="GO" id="GO:0008817">
    <property type="term" value="F:corrinoid adenosyltransferase activity"/>
    <property type="evidence" value="ECO:0007669"/>
    <property type="project" value="TreeGrafter"/>
</dbReference>
<feature type="domain" description="Cobalamin adenosyltransferase-like" evidence="6">
    <location>
        <begin position="16"/>
        <end position="150"/>
    </location>
</feature>
<dbReference type="PANTHER" id="PTHR12213:SF0">
    <property type="entry name" value="CORRINOID ADENOSYLTRANSFERASE MMAB"/>
    <property type="match status" value="1"/>
</dbReference>
<dbReference type="RefSeq" id="XP_004337884.1">
    <property type="nucleotide sequence ID" value="XM_004337836.1"/>
</dbReference>
<keyword evidence="8" id="KW-1185">Reference proteome</keyword>
<dbReference type="InterPro" id="IPR016030">
    <property type="entry name" value="CblAdoTrfase-like"/>
</dbReference>
<comment type="similarity">
    <text evidence="4">Belongs to the Cob(I)alamin adenosyltransferase family.</text>
</comment>
<dbReference type="STRING" id="1257118.L8GUU3"/>
<sequence length="389" mass="42394">MKRFVAGTHSRRGVKIYTKTGDGGESSLFTGERRAKEDVVFHALGTTDELNSFVGLAREYCEQSKNGLDEKLQMIQSLLLDIGANVATPRNAADADARRTEFSDVHVTTLEKWIDELDAELPPLKNFILPSGGLASSHLHVCRSVCRRAESLEELYLSGCARITDQTCQLLAAKQVLLAQPAQASMTTTSSSSSDSADEVVASSARRGLRVLDLTGCFRITAQGLVSLLSSLTSLTTLYAPPCLGQWDAFTDARLWLDAALAFPHLRALHLSGMSVKGDTITETLPKRFANLVALDLSGSKLLSAHAIRDRDDGDDGLDWSEGGRQGDNDDDGYDEADRRVRGRMEDAWAGMLATMPQLRDINLRACAGVRHDVLADLQATFPHVRLSF</sequence>
<dbReference type="Pfam" id="PF01923">
    <property type="entry name" value="Cob_adeno_trans"/>
    <property type="match status" value="1"/>
</dbReference>
<dbReference type="GO" id="GO:0005524">
    <property type="term" value="F:ATP binding"/>
    <property type="evidence" value="ECO:0007669"/>
    <property type="project" value="UniProtKB-UniRule"/>
</dbReference>
<protein>
    <submittedName>
        <fullName evidence="7">ATP:cob(I)alamin adenosyltransferase</fullName>
    </submittedName>
</protein>
<dbReference type="Proteomes" id="UP000011083">
    <property type="component" value="Unassembled WGS sequence"/>
</dbReference>
<dbReference type="Gene3D" id="1.20.1200.10">
    <property type="entry name" value="Cobalamin adenosyltransferase-like"/>
    <property type="match status" value="1"/>
</dbReference>
<dbReference type="NCBIfam" id="TIGR00636">
    <property type="entry name" value="PduO_Nterm"/>
    <property type="match status" value="1"/>
</dbReference>
<feature type="region of interest" description="Disordered" evidence="5">
    <location>
        <begin position="314"/>
        <end position="336"/>
    </location>
</feature>
<evidence type="ECO:0000259" key="6">
    <source>
        <dbReference type="Pfam" id="PF01923"/>
    </source>
</evidence>
<evidence type="ECO:0000256" key="3">
    <source>
        <dbReference type="ARBA" id="ARBA00022840"/>
    </source>
</evidence>
<dbReference type="InterPro" id="IPR036451">
    <property type="entry name" value="CblAdoTrfase-like_sf"/>
</dbReference>
<dbReference type="InterPro" id="IPR032675">
    <property type="entry name" value="LRR_dom_sf"/>
</dbReference>
<dbReference type="KEGG" id="acan:ACA1_187780"/>